<feature type="compositionally biased region" description="Basic residues" evidence="1">
    <location>
        <begin position="53"/>
        <end position="71"/>
    </location>
</feature>
<reference evidence="2" key="1">
    <citation type="submission" date="2025-08" db="UniProtKB">
        <authorList>
            <consortium name="Ensembl"/>
        </authorList>
    </citation>
    <scope>IDENTIFICATION</scope>
</reference>
<dbReference type="PANTHER" id="PTHR36287">
    <property type="match status" value="1"/>
</dbReference>
<evidence type="ECO:0000313" key="2">
    <source>
        <dbReference type="Ensembl" id="ENSANAP00000040030.1"/>
    </source>
</evidence>
<dbReference type="PANTHER" id="PTHR36287:SF1">
    <property type="entry name" value="PROLINE-RICH PROTEIN 13"/>
    <property type="match status" value="1"/>
</dbReference>
<dbReference type="AlphaFoldDB" id="A0A2K5F3I2"/>
<evidence type="ECO:0000313" key="3">
    <source>
        <dbReference type="Proteomes" id="UP000233020"/>
    </source>
</evidence>
<dbReference type="OMA" id="HWEPRAG"/>
<keyword evidence="3" id="KW-1185">Reference proteome</keyword>
<dbReference type="GeneTree" id="ENSGT01130000281670"/>
<dbReference type="Proteomes" id="UP000233020">
    <property type="component" value="Unplaced"/>
</dbReference>
<accession>A0A2K5F3I2</accession>
<reference evidence="2" key="2">
    <citation type="submission" date="2025-09" db="UniProtKB">
        <authorList>
            <consortium name="Ensembl"/>
        </authorList>
    </citation>
    <scope>IDENTIFICATION</scope>
</reference>
<sequence length="87" mass="9361">TWNPNVGPYPVPQPGYPGCQLLGPYPPPYPPPAPGKPPVNPVAPGMVGPGVTVHKKMQKAHKKMHKHHKYGMHSSSSSRMEGQASTF</sequence>
<organism evidence="2 3">
    <name type="scientific">Aotus nancymaae</name>
    <name type="common">Ma's night monkey</name>
    <dbReference type="NCBI Taxonomy" id="37293"/>
    <lineage>
        <taxon>Eukaryota</taxon>
        <taxon>Metazoa</taxon>
        <taxon>Chordata</taxon>
        <taxon>Craniata</taxon>
        <taxon>Vertebrata</taxon>
        <taxon>Euteleostomi</taxon>
        <taxon>Mammalia</taxon>
        <taxon>Eutheria</taxon>
        <taxon>Euarchontoglires</taxon>
        <taxon>Primates</taxon>
        <taxon>Haplorrhini</taxon>
        <taxon>Platyrrhini</taxon>
        <taxon>Aotidae</taxon>
        <taxon>Aotus</taxon>
    </lineage>
</organism>
<protein>
    <recommendedName>
        <fullName evidence="4">Proline rich 13</fullName>
    </recommendedName>
</protein>
<evidence type="ECO:0008006" key="4">
    <source>
        <dbReference type="Google" id="ProtNLM"/>
    </source>
</evidence>
<name>A0A2K5F3I2_AOTNA</name>
<dbReference type="STRING" id="37293.ENSANAP00000040030"/>
<feature type="compositionally biased region" description="Pro residues" evidence="1">
    <location>
        <begin position="28"/>
        <end position="41"/>
    </location>
</feature>
<evidence type="ECO:0000256" key="1">
    <source>
        <dbReference type="SAM" id="MobiDB-lite"/>
    </source>
</evidence>
<feature type="region of interest" description="Disordered" evidence="1">
    <location>
        <begin position="28"/>
        <end position="87"/>
    </location>
</feature>
<proteinExistence type="predicted"/>
<dbReference type="Ensembl" id="ENSANAT00000058135.1">
    <property type="protein sequence ID" value="ENSANAP00000040030.1"/>
    <property type="gene ID" value="ENSANAG00000037392.1"/>
</dbReference>